<protein>
    <submittedName>
        <fullName evidence="2">Uncharacterized protein</fullName>
    </submittedName>
</protein>
<organism evidence="1 2">
    <name type="scientific">Panagrolaimus davidi</name>
    <dbReference type="NCBI Taxonomy" id="227884"/>
    <lineage>
        <taxon>Eukaryota</taxon>
        <taxon>Metazoa</taxon>
        <taxon>Ecdysozoa</taxon>
        <taxon>Nematoda</taxon>
        <taxon>Chromadorea</taxon>
        <taxon>Rhabditida</taxon>
        <taxon>Tylenchina</taxon>
        <taxon>Panagrolaimomorpha</taxon>
        <taxon>Panagrolaimoidea</taxon>
        <taxon>Panagrolaimidae</taxon>
        <taxon>Panagrolaimus</taxon>
    </lineage>
</organism>
<sequence length="193" mass="22927">MVLRLLTPYTKEFEFRDSHCVPNINFSDIIKNAPNIEYIDIYDWDTNIQIDKTWPEDLLKYKKGKNFRNLSLKFGVIEEFNIEKLKEFIRTKCTSDITIYVRYDQNLDLDDEDQVEWEKMDKIIDKLNQYFDDTNESSGDAHIWIGFDGVDGYHTIPLENYITPKVMPPKVKPPRVMSTRVMPSRAATKRRYV</sequence>
<evidence type="ECO:0000313" key="2">
    <source>
        <dbReference type="WBParaSite" id="PDA_v2.g5324.t1"/>
    </source>
</evidence>
<reference evidence="2" key="1">
    <citation type="submission" date="2022-11" db="UniProtKB">
        <authorList>
            <consortium name="WormBaseParasite"/>
        </authorList>
    </citation>
    <scope>IDENTIFICATION</scope>
</reference>
<accession>A0A914R1P3</accession>
<dbReference type="AlphaFoldDB" id="A0A914R1P3"/>
<name>A0A914R1P3_9BILA</name>
<evidence type="ECO:0000313" key="1">
    <source>
        <dbReference type="Proteomes" id="UP000887578"/>
    </source>
</evidence>
<keyword evidence="1" id="KW-1185">Reference proteome</keyword>
<proteinExistence type="predicted"/>
<dbReference type="Proteomes" id="UP000887578">
    <property type="component" value="Unplaced"/>
</dbReference>
<dbReference type="WBParaSite" id="PDA_v2.g5324.t1">
    <property type="protein sequence ID" value="PDA_v2.g5324.t1"/>
    <property type="gene ID" value="PDA_v2.g5324"/>
</dbReference>